<evidence type="ECO:0008006" key="5">
    <source>
        <dbReference type="Google" id="ProtNLM"/>
    </source>
</evidence>
<reference evidence="3 4" key="1">
    <citation type="submission" date="2021-08" db="EMBL/GenBank/DDBJ databases">
        <title>Comparative Genomics Analysis of the Genus Qipengyuania Reveals Extensive Genetic Diversity and Metabolic Versatility, Including the Description of Fifteen Novel Species.</title>
        <authorList>
            <person name="Liu Y."/>
        </authorList>
    </citation>
    <scope>NUCLEOTIDE SEQUENCE [LARGE SCALE GENOMIC DNA]</scope>
    <source>
        <strain evidence="3 4">1NDH17</strain>
    </source>
</reference>
<keyword evidence="2" id="KW-0732">Signal</keyword>
<gene>
    <name evidence="3" type="ORF">K3152_08100</name>
</gene>
<keyword evidence="4" id="KW-1185">Reference proteome</keyword>
<evidence type="ECO:0000256" key="2">
    <source>
        <dbReference type="SAM" id="SignalP"/>
    </source>
</evidence>
<feature type="signal peptide" evidence="2">
    <location>
        <begin position="1"/>
        <end position="22"/>
    </location>
</feature>
<dbReference type="PROSITE" id="PS51257">
    <property type="entry name" value="PROKAR_LIPOPROTEIN"/>
    <property type="match status" value="1"/>
</dbReference>
<comment type="caution">
    <text evidence="3">The sequence shown here is derived from an EMBL/GenBank/DDBJ whole genome shotgun (WGS) entry which is preliminary data.</text>
</comment>
<evidence type="ECO:0000313" key="4">
    <source>
        <dbReference type="Proteomes" id="UP000783253"/>
    </source>
</evidence>
<dbReference type="Proteomes" id="UP000783253">
    <property type="component" value="Unassembled WGS sequence"/>
</dbReference>
<feature type="region of interest" description="Disordered" evidence="1">
    <location>
        <begin position="28"/>
        <end position="53"/>
    </location>
</feature>
<feature type="chain" id="PRO_5045641000" description="C-type lysozyme inhibitor domain-containing protein" evidence="2">
    <location>
        <begin position="23"/>
        <end position="158"/>
    </location>
</feature>
<dbReference type="EMBL" id="JAIGNK010000002">
    <property type="protein sequence ID" value="MBX7458205.1"/>
    <property type="molecule type" value="Genomic_DNA"/>
</dbReference>
<protein>
    <recommendedName>
        <fullName evidence="5">C-type lysozyme inhibitor domain-containing protein</fullName>
    </recommendedName>
</protein>
<organism evidence="3 4">
    <name type="scientific">Qipengyuania polymorpha</name>
    <dbReference type="NCBI Taxonomy" id="2867234"/>
    <lineage>
        <taxon>Bacteria</taxon>
        <taxon>Pseudomonadati</taxon>
        <taxon>Pseudomonadota</taxon>
        <taxon>Alphaproteobacteria</taxon>
        <taxon>Sphingomonadales</taxon>
        <taxon>Erythrobacteraceae</taxon>
        <taxon>Qipengyuania</taxon>
    </lineage>
</organism>
<dbReference type="RefSeq" id="WP_221573579.1">
    <property type="nucleotide sequence ID" value="NZ_JAIGNK010000002.1"/>
</dbReference>
<accession>A0ABS7J0W6</accession>
<name>A0ABS7J0W6_9SPHN</name>
<evidence type="ECO:0000313" key="3">
    <source>
        <dbReference type="EMBL" id="MBX7458205.1"/>
    </source>
</evidence>
<sequence length="158" mass="16799">MKQLTLLGSALPFALLALSACAEPIEDRPEAEETMIPVEPDGGIGDGAEPLPDVVEENRIPDRFHGSWDASAEDCSSRSDMRLEIAGDRIRFHESTGEVTSVAIDGPSTIRVAMTVSGEGETAETARAYALSDDGQTLTSSAGDGEQFEPFDLVRCQA</sequence>
<proteinExistence type="predicted"/>
<evidence type="ECO:0000256" key="1">
    <source>
        <dbReference type="SAM" id="MobiDB-lite"/>
    </source>
</evidence>